<dbReference type="PANTHER" id="PTHR43798:SF33">
    <property type="entry name" value="HYDROLASE, PUTATIVE (AFU_ORTHOLOGUE AFUA_2G14860)-RELATED"/>
    <property type="match status" value="1"/>
</dbReference>
<proteinExistence type="predicted"/>
<dbReference type="InterPro" id="IPR000639">
    <property type="entry name" value="Epox_hydrolase-like"/>
</dbReference>
<dbReference type="GO" id="GO:0046464">
    <property type="term" value="P:acylglycerol catabolic process"/>
    <property type="evidence" value="ECO:0007669"/>
    <property type="project" value="TreeGrafter"/>
</dbReference>
<organism evidence="2 3">
    <name type="scientific">Amphiplicatus metriothermophilus</name>
    <dbReference type="NCBI Taxonomy" id="1519374"/>
    <lineage>
        <taxon>Bacteria</taxon>
        <taxon>Pseudomonadati</taxon>
        <taxon>Pseudomonadota</taxon>
        <taxon>Alphaproteobacteria</taxon>
        <taxon>Parvularculales</taxon>
        <taxon>Parvularculaceae</taxon>
        <taxon>Amphiplicatus</taxon>
    </lineage>
</organism>
<gene>
    <name evidence="2" type="ORF">SAMN06297382_0766</name>
</gene>
<dbReference type="EMBL" id="FZQA01000001">
    <property type="protein sequence ID" value="SNT68265.1"/>
    <property type="molecule type" value="Genomic_DNA"/>
</dbReference>
<feature type="domain" description="AB hydrolase-1" evidence="1">
    <location>
        <begin position="34"/>
        <end position="276"/>
    </location>
</feature>
<dbReference type="Proteomes" id="UP000198346">
    <property type="component" value="Unassembled WGS sequence"/>
</dbReference>
<evidence type="ECO:0000259" key="1">
    <source>
        <dbReference type="Pfam" id="PF00561"/>
    </source>
</evidence>
<name>A0A239PL08_9PROT</name>
<dbReference type="Gene3D" id="3.40.50.1820">
    <property type="entry name" value="alpha/beta hydrolase"/>
    <property type="match status" value="1"/>
</dbReference>
<dbReference type="SUPFAM" id="SSF53474">
    <property type="entry name" value="alpha/beta-Hydrolases"/>
    <property type="match status" value="1"/>
</dbReference>
<reference evidence="2 3" key="1">
    <citation type="submission" date="2017-07" db="EMBL/GenBank/DDBJ databases">
        <authorList>
            <person name="Sun Z.S."/>
            <person name="Albrecht U."/>
            <person name="Echele G."/>
            <person name="Lee C.C."/>
        </authorList>
    </citation>
    <scope>NUCLEOTIDE SEQUENCE [LARGE SCALE GENOMIC DNA]</scope>
    <source>
        <strain evidence="2 3">CGMCC 1.12710</strain>
    </source>
</reference>
<sequence>MKDLDAWRRAARHFSWGGDSIAYWTAGENDETRPWLLLIHGYPTSSWDWTGVWPTLAARFRLAALDMLGFGLSDKPRGRRYSILDQADLQEALLERLGAGEAHILAHDYGDTVAQELLARRGEGTLSFSLRSICFLNGGLFPEMHRARPIQKLGLTPLGPLLGLMMTRARLKRAFDAIFGPETKPAAAEIDAHWALICEKGGRRVLHRLLHYMPERVAWRARWVGALKDARVPLRLVVGGADPVSGAHLYHYYREQIPDADAVLFDDLGHYPHTEAPARVAEAFLAFHKTIGTVAA</sequence>
<protein>
    <submittedName>
        <fullName evidence="2">Pimeloyl-ACP methyl ester carboxylesterase</fullName>
    </submittedName>
</protein>
<dbReference type="InterPro" id="IPR050266">
    <property type="entry name" value="AB_hydrolase_sf"/>
</dbReference>
<dbReference type="PANTHER" id="PTHR43798">
    <property type="entry name" value="MONOACYLGLYCEROL LIPASE"/>
    <property type="match status" value="1"/>
</dbReference>
<dbReference type="RefSeq" id="WP_089411221.1">
    <property type="nucleotide sequence ID" value="NZ_FZQA01000001.1"/>
</dbReference>
<dbReference type="InterPro" id="IPR029058">
    <property type="entry name" value="AB_hydrolase_fold"/>
</dbReference>
<evidence type="ECO:0000313" key="2">
    <source>
        <dbReference type="EMBL" id="SNT68265.1"/>
    </source>
</evidence>
<accession>A0A239PL08</accession>
<dbReference type="Pfam" id="PF00561">
    <property type="entry name" value="Abhydrolase_1"/>
    <property type="match status" value="1"/>
</dbReference>
<evidence type="ECO:0000313" key="3">
    <source>
        <dbReference type="Proteomes" id="UP000198346"/>
    </source>
</evidence>
<dbReference type="AlphaFoldDB" id="A0A239PL08"/>
<dbReference type="OrthoDB" id="9804723at2"/>
<dbReference type="PRINTS" id="PR00412">
    <property type="entry name" value="EPOXHYDRLASE"/>
</dbReference>
<dbReference type="InterPro" id="IPR000073">
    <property type="entry name" value="AB_hydrolase_1"/>
</dbReference>
<keyword evidence="3" id="KW-1185">Reference proteome</keyword>
<dbReference type="GO" id="GO:0016020">
    <property type="term" value="C:membrane"/>
    <property type="evidence" value="ECO:0007669"/>
    <property type="project" value="TreeGrafter"/>
</dbReference>
<dbReference type="GO" id="GO:0047372">
    <property type="term" value="F:monoacylglycerol lipase activity"/>
    <property type="evidence" value="ECO:0007669"/>
    <property type="project" value="TreeGrafter"/>
</dbReference>